<evidence type="ECO:0000313" key="5">
    <source>
        <dbReference type="Proteomes" id="UP001596378"/>
    </source>
</evidence>
<evidence type="ECO:0000256" key="3">
    <source>
        <dbReference type="SAM" id="SignalP"/>
    </source>
</evidence>
<dbReference type="Proteomes" id="UP001596378">
    <property type="component" value="Unassembled WGS sequence"/>
</dbReference>
<dbReference type="SUPFAM" id="SSF53850">
    <property type="entry name" value="Periplasmic binding protein-like II"/>
    <property type="match status" value="1"/>
</dbReference>
<dbReference type="Gene3D" id="3.40.190.10">
    <property type="entry name" value="Periplasmic binding protein-like II"/>
    <property type="match status" value="2"/>
</dbReference>
<feature type="chain" id="PRO_5046714539" description="Sugar ABC transporter substrate-binding protein" evidence="3">
    <location>
        <begin position="18"/>
        <end position="577"/>
    </location>
</feature>
<keyword evidence="5" id="KW-1185">Reference proteome</keyword>
<comment type="similarity">
    <text evidence="1">Belongs to the bacterial solute-binding protein 1 family.</text>
</comment>
<dbReference type="InterPro" id="IPR050490">
    <property type="entry name" value="Bact_solute-bd_prot1"/>
</dbReference>
<feature type="region of interest" description="Disordered" evidence="2">
    <location>
        <begin position="27"/>
        <end position="57"/>
    </location>
</feature>
<proteinExistence type="inferred from homology"/>
<feature type="compositionally biased region" description="Low complexity" evidence="2">
    <location>
        <begin position="27"/>
        <end position="50"/>
    </location>
</feature>
<name>A0ABW2FBP4_9BACL</name>
<gene>
    <name evidence="4" type="ORF">ACFQMJ_14350</name>
</gene>
<accession>A0ABW2FBP4</accession>
<evidence type="ECO:0000256" key="2">
    <source>
        <dbReference type="SAM" id="MobiDB-lite"/>
    </source>
</evidence>
<dbReference type="PANTHER" id="PTHR43649:SF31">
    <property type="entry name" value="SN-GLYCEROL-3-PHOSPHATE-BINDING PERIPLASMIC PROTEIN UGPB"/>
    <property type="match status" value="1"/>
</dbReference>
<organism evidence="4 5">
    <name type="scientific">Cohnella cellulosilytica</name>
    <dbReference type="NCBI Taxonomy" id="986710"/>
    <lineage>
        <taxon>Bacteria</taxon>
        <taxon>Bacillati</taxon>
        <taxon>Bacillota</taxon>
        <taxon>Bacilli</taxon>
        <taxon>Bacillales</taxon>
        <taxon>Paenibacillaceae</taxon>
        <taxon>Cohnella</taxon>
    </lineage>
</organism>
<sequence length="577" mass="63963">MGFRKSFSILAISTALALTLSACTSDNKAPSASSASPSSPASSAPSASASDSGDANSERLEKIGLDSNVKFKETRKITVEIYDRGNDGGSKPEDNFYTQYIKDGMLRDHNVEVTFVPVPRWTEGEALNNLLAGNQAPDVSITYSYPTIQTYANMGGILDLAPLVEENKDILPDMWEYLTEANIYWDRDPSTGTLWALESRLNTLNRINTFVREDWLKKLNIEAPTTLQEFESMLVAFKDNASTLLGSDADKMIPFSTSFDVGWRADHLTTSYVPDNMTDRDVFVYGFDDRHLLFPNYKEGIRTLNKWYNQGLVWKDFPLYPAGDKTEDNLMKAGYVGAFIHNWDYPYRDGDEGIHANLQRLVGPDAAYIAIEPFANDAGVYKKFLSGPVDRKIFFPATNKEPVASLLYINWISKLENRVFLQFGEEGVTHEKLPDGSLKTIAATGEKIMNSPANIDYTITSNGIDLGNPDLTVKSMANAYAGVDARFIEVANQITTHDGRVGKNANVGEIKAEEGQGQALKDKRDAFLDKAVVASVDQFDSVYDSGMKDYLTTGGQAIIDERAAAWEKYFGTETMLK</sequence>
<dbReference type="RefSeq" id="WP_378049098.1">
    <property type="nucleotide sequence ID" value="NZ_JBHMDN010000020.1"/>
</dbReference>
<evidence type="ECO:0000313" key="4">
    <source>
        <dbReference type="EMBL" id="MFC7149702.1"/>
    </source>
</evidence>
<comment type="caution">
    <text evidence="4">The sequence shown here is derived from an EMBL/GenBank/DDBJ whole genome shotgun (WGS) entry which is preliminary data.</text>
</comment>
<evidence type="ECO:0000256" key="1">
    <source>
        <dbReference type="ARBA" id="ARBA00008520"/>
    </source>
</evidence>
<evidence type="ECO:0008006" key="6">
    <source>
        <dbReference type="Google" id="ProtNLM"/>
    </source>
</evidence>
<feature type="signal peptide" evidence="3">
    <location>
        <begin position="1"/>
        <end position="17"/>
    </location>
</feature>
<dbReference type="PROSITE" id="PS51257">
    <property type="entry name" value="PROKAR_LIPOPROTEIN"/>
    <property type="match status" value="1"/>
</dbReference>
<dbReference type="EMBL" id="JBHTAI010000008">
    <property type="protein sequence ID" value="MFC7149702.1"/>
    <property type="molecule type" value="Genomic_DNA"/>
</dbReference>
<dbReference type="PANTHER" id="PTHR43649">
    <property type="entry name" value="ARABINOSE-BINDING PROTEIN-RELATED"/>
    <property type="match status" value="1"/>
</dbReference>
<reference evidence="5" key="1">
    <citation type="journal article" date="2019" name="Int. J. Syst. Evol. Microbiol.">
        <title>The Global Catalogue of Microorganisms (GCM) 10K type strain sequencing project: providing services to taxonomists for standard genome sequencing and annotation.</title>
        <authorList>
            <consortium name="The Broad Institute Genomics Platform"/>
            <consortium name="The Broad Institute Genome Sequencing Center for Infectious Disease"/>
            <person name="Wu L."/>
            <person name="Ma J."/>
        </authorList>
    </citation>
    <scope>NUCLEOTIDE SEQUENCE [LARGE SCALE GENOMIC DNA]</scope>
    <source>
        <strain evidence="5">KCTC 12907</strain>
    </source>
</reference>
<keyword evidence="3" id="KW-0732">Signal</keyword>
<protein>
    <recommendedName>
        <fullName evidence="6">Sugar ABC transporter substrate-binding protein</fullName>
    </recommendedName>
</protein>